<dbReference type="AlphaFoldDB" id="A0A9P6R8R8"/>
<dbReference type="PANTHER" id="PTHR22950">
    <property type="entry name" value="AMINO ACID TRANSPORTER"/>
    <property type="match status" value="1"/>
</dbReference>
<keyword evidence="4 7" id="KW-1133">Transmembrane helix</keyword>
<evidence type="ECO:0000256" key="5">
    <source>
        <dbReference type="ARBA" id="ARBA00023136"/>
    </source>
</evidence>
<feature type="transmembrane region" description="Helical" evidence="7">
    <location>
        <begin position="261"/>
        <end position="281"/>
    </location>
</feature>
<feature type="transmembrane region" description="Helical" evidence="7">
    <location>
        <begin position="447"/>
        <end position="468"/>
    </location>
</feature>
<feature type="transmembrane region" description="Helical" evidence="7">
    <location>
        <begin position="73"/>
        <end position="97"/>
    </location>
</feature>
<feature type="compositionally biased region" description="Polar residues" evidence="6">
    <location>
        <begin position="1"/>
        <end position="12"/>
    </location>
</feature>
<accession>A0A9P6R8R8</accession>
<dbReference type="Pfam" id="PF01490">
    <property type="entry name" value="Aa_trans"/>
    <property type="match status" value="1"/>
</dbReference>
<feature type="transmembrane region" description="Helical" evidence="7">
    <location>
        <begin position="194"/>
        <end position="211"/>
    </location>
</feature>
<feature type="transmembrane region" description="Helical" evidence="7">
    <location>
        <begin position="414"/>
        <end position="435"/>
    </location>
</feature>
<feature type="domain" description="Amino acid transporter transmembrane" evidence="8">
    <location>
        <begin position="76"/>
        <end position="466"/>
    </location>
</feature>
<dbReference type="Proteomes" id="UP000823405">
    <property type="component" value="Unassembled WGS sequence"/>
</dbReference>
<evidence type="ECO:0000259" key="8">
    <source>
        <dbReference type="Pfam" id="PF01490"/>
    </source>
</evidence>
<feature type="transmembrane region" description="Helical" evidence="7">
    <location>
        <begin position="109"/>
        <end position="131"/>
    </location>
</feature>
<feature type="transmembrane region" description="Helical" evidence="7">
    <location>
        <begin position="388"/>
        <end position="408"/>
    </location>
</feature>
<gene>
    <name evidence="9" type="ORF">BGZ97_008874</name>
</gene>
<evidence type="ECO:0000313" key="10">
    <source>
        <dbReference type="Proteomes" id="UP000823405"/>
    </source>
</evidence>
<keyword evidence="5 7" id="KW-0472">Membrane</keyword>
<comment type="subcellular location">
    <subcellularLocation>
        <location evidence="1">Membrane</location>
        <topology evidence="1">Multi-pass membrane protein</topology>
    </subcellularLocation>
</comment>
<keyword evidence="10" id="KW-1185">Reference proteome</keyword>
<keyword evidence="3 7" id="KW-0812">Transmembrane</keyword>
<evidence type="ECO:0000256" key="4">
    <source>
        <dbReference type="ARBA" id="ARBA00022989"/>
    </source>
</evidence>
<dbReference type="OrthoDB" id="40134at2759"/>
<feature type="transmembrane region" description="Helical" evidence="7">
    <location>
        <begin position="339"/>
        <end position="364"/>
    </location>
</feature>
<dbReference type="InterPro" id="IPR013057">
    <property type="entry name" value="AA_transpt_TM"/>
</dbReference>
<feature type="transmembrane region" description="Helical" evidence="7">
    <location>
        <begin position="218"/>
        <end position="241"/>
    </location>
</feature>
<evidence type="ECO:0000256" key="6">
    <source>
        <dbReference type="SAM" id="MobiDB-lite"/>
    </source>
</evidence>
<dbReference type="GO" id="GO:0015179">
    <property type="term" value="F:L-amino acid transmembrane transporter activity"/>
    <property type="evidence" value="ECO:0007669"/>
    <property type="project" value="TreeGrafter"/>
</dbReference>
<reference evidence="9" key="1">
    <citation type="journal article" date="2020" name="Fungal Divers.">
        <title>Resolving the Mortierellaceae phylogeny through synthesis of multi-gene phylogenetics and phylogenomics.</title>
        <authorList>
            <person name="Vandepol N."/>
            <person name="Liber J."/>
            <person name="Desiro A."/>
            <person name="Na H."/>
            <person name="Kennedy M."/>
            <person name="Barry K."/>
            <person name="Grigoriev I.V."/>
            <person name="Miller A.N."/>
            <person name="O'Donnell K."/>
            <person name="Stajich J.E."/>
            <person name="Bonito G."/>
        </authorList>
    </citation>
    <scope>NUCLEOTIDE SEQUENCE</scope>
    <source>
        <strain evidence="9">NVP60</strain>
    </source>
</reference>
<organism evidence="9 10">
    <name type="scientific">Linnemannia gamsii</name>
    <dbReference type="NCBI Taxonomy" id="64522"/>
    <lineage>
        <taxon>Eukaryota</taxon>
        <taxon>Fungi</taxon>
        <taxon>Fungi incertae sedis</taxon>
        <taxon>Mucoromycota</taxon>
        <taxon>Mortierellomycotina</taxon>
        <taxon>Mortierellomycetes</taxon>
        <taxon>Mortierellales</taxon>
        <taxon>Mortierellaceae</taxon>
        <taxon>Linnemannia</taxon>
    </lineage>
</organism>
<protein>
    <recommendedName>
        <fullName evidence="8">Amino acid transporter transmembrane domain-containing protein</fullName>
    </recommendedName>
</protein>
<name>A0A9P6R8R8_9FUNG</name>
<dbReference type="PANTHER" id="PTHR22950:SF349">
    <property type="entry name" value="AMINO ACID TRANSPORTER TRANSMEMBRANE DOMAIN-CONTAINING PROTEIN"/>
    <property type="match status" value="1"/>
</dbReference>
<feature type="transmembrane region" description="Helical" evidence="7">
    <location>
        <begin position="297"/>
        <end position="319"/>
    </location>
</feature>
<dbReference type="GO" id="GO:0005774">
    <property type="term" value="C:vacuolar membrane"/>
    <property type="evidence" value="ECO:0007669"/>
    <property type="project" value="TreeGrafter"/>
</dbReference>
<evidence type="ECO:0000313" key="9">
    <source>
        <dbReference type="EMBL" id="KAG0314854.1"/>
    </source>
</evidence>
<evidence type="ECO:0000256" key="2">
    <source>
        <dbReference type="ARBA" id="ARBA00008066"/>
    </source>
</evidence>
<feature type="compositionally biased region" description="Basic and acidic residues" evidence="6">
    <location>
        <begin position="30"/>
        <end position="39"/>
    </location>
</feature>
<evidence type="ECO:0000256" key="3">
    <source>
        <dbReference type="ARBA" id="ARBA00022692"/>
    </source>
</evidence>
<evidence type="ECO:0000256" key="7">
    <source>
        <dbReference type="SAM" id="Phobius"/>
    </source>
</evidence>
<sequence>MVESNYSGSSPSKEGKEHMLMSDDGSSGGSDEKQRRQMGGEESLESGRGGGGQGGESDEDDERTMLSMRTERVGGVSTFKTIAGVVCVIGGTGTLGIPRAVAESGWVGSVLIGLALVMSTYTGHILIECLYLKTDRRRESYQEIARDAYGTIGHHFAFTIVVVNLFGCAVLYVILAATLIEAMTREYAHIDTPVYYYVIVCTTFVWVCLISTKSMREIALLSILGACATIGVVSITVGMSVKMLLTHTAATLTATHKLVDWAKLPLALATISFAYGGNVVYPHVEQSMRYPRQWTRALWLALMVCFAMYISIALAGYVAFGHETLSPILRNLPSGGLSITANSLITIHVLLAAPILLTSLSMMVEHSITERFPSFAKGSSFSQFLKRAFPRTAIMFITGLIAGVVPYFGDVMDLLGSLTQCLLVFVMPIVFFHKLGGLDRAGWCTKVWACFVLVIGMIALVLGTIDAVKHLVADFRRK</sequence>
<dbReference type="EMBL" id="JAAAIN010000413">
    <property type="protein sequence ID" value="KAG0314854.1"/>
    <property type="molecule type" value="Genomic_DNA"/>
</dbReference>
<comment type="caution">
    <text evidence="9">The sequence shown here is derived from an EMBL/GenBank/DDBJ whole genome shotgun (WGS) entry which is preliminary data.</text>
</comment>
<feature type="transmembrane region" description="Helical" evidence="7">
    <location>
        <begin position="152"/>
        <end position="174"/>
    </location>
</feature>
<proteinExistence type="inferred from homology"/>
<evidence type="ECO:0000256" key="1">
    <source>
        <dbReference type="ARBA" id="ARBA00004141"/>
    </source>
</evidence>
<comment type="similarity">
    <text evidence="2">Belongs to the amino acid/polyamine transporter 2 family.</text>
</comment>
<feature type="region of interest" description="Disordered" evidence="6">
    <location>
        <begin position="1"/>
        <end position="64"/>
    </location>
</feature>